<proteinExistence type="predicted"/>
<evidence type="ECO:0000313" key="2">
    <source>
        <dbReference type="Proteomes" id="UP001172386"/>
    </source>
</evidence>
<comment type="caution">
    <text evidence="1">The sequence shown here is derived from an EMBL/GenBank/DDBJ whole genome shotgun (WGS) entry which is preliminary data.</text>
</comment>
<dbReference type="EMBL" id="JAPDRQ010000048">
    <property type="protein sequence ID" value="KAJ9658682.1"/>
    <property type="molecule type" value="Genomic_DNA"/>
</dbReference>
<organism evidence="1 2">
    <name type="scientific">Neophaeococcomyces mojaviensis</name>
    <dbReference type="NCBI Taxonomy" id="3383035"/>
    <lineage>
        <taxon>Eukaryota</taxon>
        <taxon>Fungi</taxon>
        <taxon>Dikarya</taxon>
        <taxon>Ascomycota</taxon>
        <taxon>Pezizomycotina</taxon>
        <taxon>Eurotiomycetes</taxon>
        <taxon>Chaetothyriomycetidae</taxon>
        <taxon>Chaetothyriales</taxon>
        <taxon>Chaetothyriales incertae sedis</taxon>
        <taxon>Neophaeococcomyces</taxon>
    </lineage>
</organism>
<keyword evidence="2" id="KW-1185">Reference proteome</keyword>
<name>A0ACC3ABG4_9EURO</name>
<dbReference type="Proteomes" id="UP001172386">
    <property type="component" value="Unassembled WGS sequence"/>
</dbReference>
<accession>A0ACC3ABG4</accession>
<protein>
    <submittedName>
        <fullName evidence="1">Uncharacterized protein</fullName>
    </submittedName>
</protein>
<evidence type="ECO:0000313" key="1">
    <source>
        <dbReference type="EMBL" id="KAJ9658682.1"/>
    </source>
</evidence>
<sequence length="340" mass="37543">MFRQNSQQNSPRDLPTPSGDDVSHNLGDTNSQNFNSTSTPQSDVLPLNLHSFNNTTSVQYPSALTVPANSHPSNQSLPQQNINTNYVQNHPSFPSHAWSSSPLAQQLRANPQIQRISQAQSHPQMRPDMTAMLPRQQYSLGGLYDQFGNPVMPSQYHLYQGHGTKGRYLVPSHQGYSGSQGMYSQNMMRTPNRGFPTTQGAVSQNMMQSFPNTYPPQQQTISSGIPQPASYPNMMIQQNDAYYESPQVSQFIGHTTNDCQTLGGIMQDQIVAQAARKNMTGARERPISNPTCYSIQQLPQHGTDTSPNLVTPSQAFYNQSSPLHDSTPLIQVQTSATCAI</sequence>
<reference evidence="1" key="1">
    <citation type="submission" date="2022-10" db="EMBL/GenBank/DDBJ databases">
        <title>Culturing micro-colonial fungi from biological soil crusts in the Mojave desert and describing Neophaeococcomyces mojavensis, and introducing the new genera and species Taxawa tesnikishii.</title>
        <authorList>
            <person name="Kurbessoian T."/>
            <person name="Stajich J.E."/>
        </authorList>
    </citation>
    <scope>NUCLEOTIDE SEQUENCE</scope>
    <source>
        <strain evidence="1">JES_112</strain>
    </source>
</reference>
<gene>
    <name evidence="1" type="ORF">H2198_003560</name>
</gene>